<reference evidence="2" key="1">
    <citation type="submission" date="2019-04" db="EMBL/GenBank/DDBJ databases">
        <authorList>
            <consortium name="Science for Life Laboratories"/>
        </authorList>
    </citation>
    <scope>NUCLEOTIDE SEQUENCE</scope>
    <source>
        <strain evidence="2">MBLW1</strain>
    </source>
</reference>
<dbReference type="InterPro" id="IPR018958">
    <property type="entry name" value="Knr4/Smi1-like_dom"/>
</dbReference>
<feature type="domain" description="Knr4/Smi1-like" evidence="1">
    <location>
        <begin position="27"/>
        <end position="137"/>
    </location>
</feature>
<sequence>MQSLIEELDRHVAAERPGLYATLRPGADAAGFDALQALLPAPVPPLFQALYGWRDGQIEETRERFWDVWFLLPLEEVRNCKDMLDGMIGHDFDRPDWWCRGWVPFLGNRNGDHVCLDLTAETGGEPGQLLTFWHDWEDRSMTSFDLEWWVHSLIRPHDILASLRRASKRPG</sequence>
<dbReference type="Proteomes" id="UP000464378">
    <property type="component" value="Chromosome"/>
</dbReference>
<dbReference type="KEGG" id="tim:GMBLW1_21930"/>
<proteinExistence type="predicted"/>
<keyword evidence="3" id="KW-1185">Reference proteome</keyword>
<dbReference type="AlphaFoldDB" id="A0A6C2YK67"/>
<accession>A0A6C2YK67</accession>
<dbReference type="InParanoid" id="A0A6C2YK67"/>
<dbReference type="InterPro" id="IPR051873">
    <property type="entry name" value="KNR4/SMI1_regulator"/>
</dbReference>
<dbReference type="PANTHER" id="PTHR47432:SF1">
    <property type="entry name" value="CELL WALL ASSEMBLY REGULATOR SMI1"/>
    <property type="match status" value="1"/>
</dbReference>
<dbReference type="EMBL" id="LR586016">
    <property type="protein sequence ID" value="VIP01767.1"/>
    <property type="molecule type" value="Genomic_DNA"/>
</dbReference>
<evidence type="ECO:0000259" key="1">
    <source>
        <dbReference type="Pfam" id="PF09346"/>
    </source>
</evidence>
<dbReference type="RefSeq" id="WP_162657019.1">
    <property type="nucleotide sequence ID" value="NZ_LR593887.1"/>
</dbReference>
<gene>
    <name evidence="2" type="ORF">GMBLW1_21930</name>
</gene>
<name>A0A6C2YK67_9BACT</name>
<protein>
    <recommendedName>
        <fullName evidence="1">Knr4/Smi1-like domain-containing protein</fullName>
    </recommendedName>
</protein>
<evidence type="ECO:0000313" key="2">
    <source>
        <dbReference type="EMBL" id="VIP01767.1"/>
    </source>
</evidence>
<evidence type="ECO:0000313" key="3">
    <source>
        <dbReference type="Proteomes" id="UP000464378"/>
    </source>
</evidence>
<dbReference type="EMBL" id="LR593887">
    <property type="protein sequence ID" value="VTR99388.1"/>
    <property type="molecule type" value="Genomic_DNA"/>
</dbReference>
<dbReference type="Pfam" id="PF09346">
    <property type="entry name" value="SMI1_KNR4"/>
    <property type="match status" value="1"/>
</dbReference>
<dbReference type="PANTHER" id="PTHR47432">
    <property type="entry name" value="CELL WALL ASSEMBLY REGULATOR SMI1"/>
    <property type="match status" value="1"/>
</dbReference>
<organism evidence="2">
    <name type="scientific">Tuwongella immobilis</name>
    <dbReference type="NCBI Taxonomy" id="692036"/>
    <lineage>
        <taxon>Bacteria</taxon>
        <taxon>Pseudomonadati</taxon>
        <taxon>Planctomycetota</taxon>
        <taxon>Planctomycetia</taxon>
        <taxon>Gemmatales</taxon>
        <taxon>Gemmataceae</taxon>
        <taxon>Tuwongella</taxon>
    </lineage>
</organism>